<keyword evidence="5 13" id="KW-0808">Transferase</keyword>
<dbReference type="NCBIfam" id="TIGR02152">
    <property type="entry name" value="D_ribokin_bact"/>
    <property type="match status" value="1"/>
</dbReference>
<dbReference type="GO" id="GO:0019303">
    <property type="term" value="P:D-ribose catabolic process"/>
    <property type="evidence" value="ECO:0007669"/>
    <property type="project" value="UniProtKB-UniRule"/>
</dbReference>
<gene>
    <name evidence="16" type="primary">LOC111130478</name>
</gene>
<keyword evidence="6 13" id="KW-0479">Metal-binding</keyword>
<keyword evidence="13" id="KW-0539">Nucleus</keyword>
<evidence type="ECO:0000256" key="4">
    <source>
        <dbReference type="ARBA" id="ARBA00022490"/>
    </source>
</evidence>
<evidence type="ECO:0000256" key="13">
    <source>
        <dbReference type="HAMAP-Rule" id="MF_03215"/>
    </source>
</evidence>
<comment type="subcellular location">
    <subcellularLocation>
        <location evidence="13">Cytoplasm</location>
    </subcellularLocation>
    <subcellularLocation>
        <location evidence="13">Nucleus</location>
    </subcellularLocation>
</comment>
<feature type="binding site" evidence="13">
    <location>
        <begin position="246"/>
        <end position="251"/>
    </location>
    <ligand>
        <name>ATP</name>
        <dbReference type="ChEBI" id="CHEBI:30616"/>
    </ligand>
</feature>
<evidence type="ECO:0000256" key="3">
    <source>
        <dbReference type="ARBA" id="ARBA00016943"/>
    </source>
</evidence>
<accession>A0A8B8DZA5</accession>
<dbReference type="AlphaFoldDB" id="A0A8B8DZA5"/>
<dbReference type="InterPro" id="IPR011611">
    <property type="entry name" value="PfkB_dom"/>
</dbReference>
<evidence type="ECO:0000313" key="16">
    <source>
        <dbReference type="RefSeq" id="XP_022333290.1"/>
    </source>
</evidence>
<comment type="similarity">
    <text evidence="13">Belongs to the carbohydrate kinase PfkB family. Ribokinase subfamily.</text>
</comment>
<dbReference type="GO" id="GO:0046872">
    <property type="term" value="F:metal ion binding"/>
    <property type="evidence" value="ECO:0007669"/>
    <property type="project" value="UniProtKB-KW"/>
</dbReference>
<dbReference type="InterPro" id="IPR029056">
    <property type="entry name" value="Ribokinase-like"/>
</dbReference>
<feature type="binding site" evidence="13">
    <location>
        <begin position="65"/>
        <end position="69"/>
    </location>
    <ligand>
        <name>substrate</name>
    </ligand>
</feature>
<protein>
    <recommendedName>
        <fullName evidence="3 13">Ribokinase</fullName>
        <shortName evidence="13">RK</shortName>
        <ecNumber evidence="2 13">2.7.1.15</ecNumber>
    </recommendedName>
</protein>
<dbReference type="HAMAP" id="MF_01987">
    <property type="entry name" value="Ribokinase"/>
    <property type="match status" value="1"/>
</dbReference>
<feature type="binding site" evidence="13">
    <location>
        <position position="210"/>
    </location>
    <ligand>
        <name>ATP</name>
        <dbReference type="ChEBI" id="CHEBI:30616"/>
    </ligand>
</feature>
<comment type="function">
    <text evidence="13">Catalyzes the phosphorylation of ribose at O-5 in a reaction requiring ATP and magnesium. The resulting D-ribose-5-phosphate can then be used either for sythesis of nucleotides, histidine, and tryptophan, or as a component of the pentose phosphate pathway.</text>
</comment>
<dbReference type="OrthoDB" id="415590at2759"/>
<dbReference type="GeneID" id="111130478"/>
<proteinExistence type="inferred from homology"/>
<dbReference type="SUPFAM" id="SSF53613">
    <property type="entry name" value="Ribokinase-like"/>
    <property type="match status" value="1"/>
</dbReference>
<dbReference type="EC" id="2.7.1.15" evidence="2 13"/>
<evidence type="ECO:0000256" key="10">
    <source>
        <dbReference type="ARBA" id="ARBA00022842"/>
    </source>
</evidence>
<feature type="binding site" evidence="13">
    <location>
        <position position="315"/>
    </location>
    <ligand>
        <name>K(+)</name>
        <dbReference type="ChEBI" id="CHEBI:29103"/>
    </ligand>
</feature>
<feature type="binding site" evidence="13">
    <location>
        <position position="317"/>
    </location>
    <ligand>
        <name>K(+)</name>
        <dbReference type="ChEBI" id="CHEBI:29103"/>
    </ligand>
</feature>
<evidence type="ECO:0000256" key="1">
    <source>
        <dbReference type="ARBA" id="ARBA00005380"/>
    </source>
</evidence>
<organism evidence="15 16">
    <name type="scientific">Crassostrea virginica</name>
    <name type="common">Eastern oyster</name>
    <dbReference type="NCBI Taxonomy" id="6565"/>
    <lineage>
        <taxon>Eukaryota</taxon>
        <taxon>Metazoa</taxon>
        <taxon>Spiralia</taxon>
        <taxon>Lophotrochozoa</taxon>
        <taxon>Mollusca</taxon>
        <taxon>Bivalvia</taxon>
        <taxon>Autobranchia</taxon>
        <taxon>Pteriomorphia</taxon>
        <taxon>Ostreida</taxon>
        <taxon>Ostreoidea</taxon>
        <taxon>Ostreidae</taxon>
        <taxon>Crassostrea</taxon>
    </lineage>
</organism>
<dbReference type="InterPro" id="IPR011877">
    <property type="entry name" value="Ribokinase"/>
</dbReference>
<evidence type="ECO:0000256" key="11">
    <source>
        <dbReference type="ARBA" id="ARBA00022958"/>
    </source>
</evidence>
<evidence type="ECO:0000256" key="12">
    <source>
        <dbReference type="ARBA" id="ARBA00023277"/>
    </source>
</evidence>
<evidence type="ECO:0000256" key="7">
    <source>
        <dbReference type="ARBA" id="ARBA00022741"/>
    </source>
</evidence>
<keyword evidence="12 13" id="KW-0119">Carbohydrate metabolism</keyword>
<comment type="catalytic activity">
    <reaction evidence="13">
        <text>D-ribose + ATP = D-ribose 5-phosphate + ADP + H(+)</text>
        <dbReference type="Rhea" id="RHEA:13697"/>
        <dbReference type="ChEBI" id="CHEBI:15378"/>
        <dbReference type="ChEBI" id="CHEBI:30616"/>
        <dbReference type="ChEBI" id="CHEBI:47013"/>
        <dbReference type="ChEBI" id="CHEBI:78346"/>
        <dbReference type="ChEBI" id="CHEBI:456216"/>
        <dbReference type="EC" id="2.7.1.15"/>
    </reaction>
</comment>
<dbReference type="Gene3D" id="3.40.1190.20">
    <property type="match status" value="1"/>
</dbReference>
<comment type="pathway">
    <text evidence="13">Carbohydrate metabolism; D-ribose degradation; D-ribose 5-phosphate from beta-D-ribopyranose: step 2/2.</text>
</comment>
<keyword evidence="7 13" id="KW-0547">Nucleotide-binding</keyword>
<comment type="cofactor">
    <cofactor evidence="13">
        <name>Mg(2+)</name>
        <dbReference type="ChEBI" id="CHEBI:18420"/>
    </cofactor>
    <text evidence="13">Requires a divalent cation, most likely magnesium in vivo, as an electrophilic catalyst to aid phosphoryl group transfer. It is the chelate of the metal and the nucleotide that is the actual substrate.</text>
</comment>
<dbReference type="PRINTS" id="PR00990">
    <property type="entry name" value="RIBOKINASE"/>
</dbReference>
<feature type="binding site" evidence="13">
    <location>
        <position position="274"/>
    </location>
    <ligand>
        <name>K(+)</name>
        <dbReference type="ChEBI" id="CHEBI:29103"/>
    </ligand>
</feature>
<feature type="binding site" evidence="13">
    <location>
        <position position="321"/>
    </location>
    <ligand>
        <name>K(+)</name>
        <dbReference type="ChEBI" id="CHEBI:29103"/>
    </ligand>
</feature>
<feature type="binding site" evidence="13">
    <location>
        <position position="306"/>
    </location>
    <ligand>
        <name>ATP</name>
        <dbReference type="ChEBI" id="CHEBI:30616"/>
    </ligand>
</feature>
<dbReference type="InterPro" id="IPR002139">
    <property type="entry name" value="Ribo/fructo_kinase"/>
</dbReference>
<dbReference type="FunFam" id="3.40.1190.20:FF:000010">
    <property type="entry name" value="Ribokinase"/>
    <property type="match status" value="1"/>
</dbReference>
<feature type="binding site" evidence="13">
    <location>
        <begin position="37"/>
        <end position="39"/>
    </location>
    <ligand>
        <name>substrate</name>
    </ligand>
</feature>
<keyword evidence="4 13" id="KW-0963">Cytoplasm</keyword>
<dbReference type="PROSITE" id="PS00583">
    <property type="entry name" value="PFKB_KINASES_1"/>
    <property type="match status" value="1"/>
</dbReference>
<dbReference type="UniPathway" id="UPA00916">
    <property type="reaction ID" value="UER00889"/>
</dbReference>
<dbReference type="RefSeq" id="XP_022333290.1">
    <property type="nucleotide sequence ID" value="XM_022477582.1"/>
</dbReference>
<dbReference type="GO" id="GO:0005634">
    <property type="term" value="C:nucleus"/>
    <property type="evidence" value="ECO:0007669"/>
    <property type="project" value="UniProtKB-SubCell"/>
</dbReference>
<evidence type="ECO:0000256" key="6">
    <source>
        <dbReference type="ARBA" id="ARBA00022723"/>
    </source>
</evidence>
<feature type="binding site" evidence="13">
    <location>
        <position position="276"/>
    </location>
    <ligand>
        <name>K(+)</name>
        <dbReference type="ChEBI" id="CHEBI:29103"/>
    </ligand>
</feature>
<comment type="similarity">
    <text evidence="1">Belongs to the carbohydrate kinase pfkB family.</text>
</comment>
<dbReference type="Pfam" id="PF00294">
    <property type="entry name" value="PfkB"/>
    <property type="match status" value="1"/>
</dbReference>
<name>A0A8B8DZA5_CRAVI</name>
<dbReference type="GO" id="GO:0004747">
    <property type="term" value="F:ribokinase activity"/>
    <property type="evidence" value="ECO:0007669"/>
    <property type="project" value="UniProtKB-UniRule"/>
</dbReference>
<reference evidence="16" key="1">
    <citation type="submission" date="2025-08" db="UniProtKB">
        <authorList>
            <consortium name="RefSeq"/>
        </authorList>
    </citation>
    <scope>IDENTIFICATION</scope>
    <source>
        <tissue evidence="16">Whole sample</tissue>
    </source>
</reference>
<keyword evidence="10 13" id="KW-0460">Magnesium</keyword>
<dbReference type="PANTHER" id="PTHR10584">
    <property type="entry name" value="SUGAR KINASE"/>
    <property type="match status" value="1"/>
</dbReference>
<dbReference type="InterPro" id="IPR002173">
    <property type="entry name" value="Carboh/pur_kinase_PfkB_CS"/>
</dbReference>
<dbReference type="GO" id="GO:0005829">
    <property type="term" value="C:cytosol"/>
    <property type="evidence" value="ECO:0007669"/>
    <property type="project" value="TreeGrafter"/>
</dbReference>
<dbReference type="Proteomes" id="UP000694844">
    <property type="component" value="Chromosome 4"/>
</dbReference>
<dbReference type="GO" id="GO:0005524">
    <property type="term" value="F:ATP binding"/>
    <property type="evidence" value="ECO:0007669"/>
    <property type="project" value="UniProtKB-UniRule"/>
</dbReference>
<feature type="domain" description="Carbohydrate kinase PfkB" evidence="14">
    <location>
        <begin position="28"/>
        <end position="324"/>
    </location>
</feature>
<dbReference type="PANTHER" id="PTHR10584:SF166">
    <property type="entry name" value="RIBOKINASE"/>
    <property type="match status" value="1"/>
</dbReference>
<keyword evidence="11 13" id="KW-0630">Potassium</keyword>
<feature type="binding site" evidence="13">
    <location>
        <position position="312"/>
    </location>
    <ligand>
        <name>K(+)</name>
        <dbReference type="ChEBI" id="CHEBI:29103"/>
    </ligand>
</feature>
<keyword evidence="9 13" id="KW-0067">ATP-binding</keyword>
<feature type="binding site" evidence="13">
    <location>
        <begin position="279"/>
        <end position="280"/>
    </location>
    <ligand>
        <name>ATP</name>
        <dbReference type="ChEBI" id="CHEBI:30616"/>
    </ligand>
</feature>
<feature type="binding site" evidence="13">
    <location>
        <position position="280"/>
    </location>
    <ligand>
        <name>substrate</name>
    </ligand>
</feature>
<comment type="activity regulation">
    <text evidence="13">Activated by a monovalent cation that binds near, but not in, the active site. The most likely occupant of the site in vivo is potassium. Ion binding induces a conformational change that may alter substrate affinity.</text>
</comment>
<evidence type="ECO:0000256" key="8">
    <source>
        <dbReference type="ARBA" id="ARBA00022777"/>
    </source>
</evidence>
<keyword evidence="15" id="KW-1185">Reference proteome</keyword>
<dbReference type="KEGG" id="cvn:111130478"/>
<evidence type="ECO:0000256" key="9">
    <source>
        <dbReference type="ARBA" id="ARBA00022840"/>
    </source>
</evidence>
<keyword evidence="8 13" id="KW-0418">Kinase</keyword>
<evidence type="ECO:0000313" key="15">
    <source>
        <dbReference type="Proteomes" id="UP000694844"/>
    </source>
</evidence>
<evidence type="ECO:0000256" key="2">
    <source>
        <dbReference type="ARBA" id="ARBA00012035"/>
    </source>
</evidence>
<evidence type="ECO:0000256" key="5">
    <source>
        <dbReference type="ARBA" id="ARBA00022679"/>
    </source>
</evidence>
<evidence type="ECO:0000259" key="14">
    <source>
        <dbReference type="Pfam" id="PF00294"/>
    </source>
</evidence>
<feature type="binding site" evidence="13">
    <location>
        <position position="166"/>
    </location>
    <ligand>
        <name>substrate</name>
    </ligand>
</feature>
<dbReference type="CDD" id="cd01174">
    <property type="entry name" value="ribokinase"/>
    <property type="match status" value="1"/>
</dbReference>
<feature type="binding site" evidence="13">
    <location>
        <position position="267"/>
    </location>
    <ligand>
        <name>ATP</name>
        <dbReference type="ChEBI" id="CHEBI:30616"/>
    </ligand>
</feature>
<sequence length="343" mass="36910">MPMHNLCQHATHILRTSPIFYFHFNLMMDVVVVGSCNIDLVSYVPRLPIAGETILGTKFSQGFGGKGANPAVMSARLGAKTALISVVGEDNFGKEYKQDLIKNKIDISHVGATSQAATGVAPIFVNESGENSIVVVKGANDYLTVENVDAAKDLIQKSKILLCNLEIDPKVTLHALKMAKSSNVRSIFNMAPATAGLEEYFEYCDIVVVNESEAEIITNIQVTGIKEAKTAAKAILSKGCEVAVVTLGENGAVVISKGEDQAVHIPTPKVQAMDTTGAGDAFCGSLAVFLSTDPKLGLQESVYRANRIAGITVQFPGTQTSYPHRKDLPQELFQKEKLLREDQ</sequence>
<feature type="active site" description="Proton acceptor" evidence="13">
    <location>
        <position position="280"/>
    </location>
</feature>
<comment type="subunit">
    <text evidence="13">Homodimer.</text>
</comment>